<evidence type="ECO:0000313" key="10">
    <source>
        <dbReference type="Proteomes" id="UP000235914"/>
    </source>
</evidence>
<dbReference type="GO" id="GO:0008934">
    <property type="term" value="F:inositol monophosphate 1-phosphatase activity"/>
    <property type="evidence" value="ECO:0007669"/>
    <property type="project" value="InterPro"/>
</dbReference>
<evidence type="ECO:0000256" key="4">
    <source>
        <dbReference type="ARBA" id="ARBA00022723"/>
    </source>
</evidence>
<reference evidence="9 10" key="1">
    <citation type="journal article" date="2017" name="BMC Genomics">
        <title>Genome sequencing of 39 Akkermansia muciniphila isolates reveals its population structure, genomic and functional diverisity, and global distribution in mammalian gut microbiotas.</title>
        <authorList>
            <person name="Guo X."/>
            <person name="Li S."/>
            <person name="Zhang J."/>
            <person name="Wu F."/>
            <person name="Li X."/>
            <person name="Wu D."/>
            <person name="Zhang M."/>
            <person name="Ou Z."/>
            <person name="Jie Z."/>
            <person name="Yan Q."/>
            <person name="Li P."/>
            <person name="Yi J."/>
            <person name="Peng Y."/>
        </authorList>
    </citation>
    <scope>NUCLEOTIDE SEQUENCE [LARGE SCALE GENOMIC DNA]</scope>
    <source>
        <strain evidence="9 10">GP43</strain>
    </source>
</reference>
<dbReference type="InterPro" id="IPR033942">
    <property type="entry name" value="IMPase"/>
</dbReference>
<dbReference type="GO" id="GO:0007165">
    <property type="term" value="P:signal transduction"/>
    <property type="evidence" value="ECO:0007669"/>
    <property type="project" value="TreeGrafter"/>
</dbReference>
<dbReference type="PANTHER" id="PTHR20854:SF4">
    <property type="entry name" value="INOSITOL-1-MONOPHOSPHATASE-RELATED"/>
    <property type="match status" value="1"/>
</dbReference>
<keyword evidence="5 8" id="KW-0378">Hydrolase</keyword>
<dbReference type="GO" id="GO:0006020">
    <property type="term" value="P:inositol metabolic process"/>
    <property type="evidence" value="ECO:0007669"/>
    <property type="project" value="TreeGrafter"/>
</dbReference>
<dbReference type="PANTHER" id="PTHR20854">
    <property type="entry name" value="INOSITOL MONOPHOSPHATASE"/>
    <property type="match status" value="1"/>
</dbReference>
<dbReference type="CDD" id="cd01639">
    <property type="entry name" value="IMPase"/>
    <property type="match status" value="1"/>
</dbReference>
<dbReference type="RefSeq" id="WP_102734177.1">
    <property type="nucleotide sequence ID" value="NZ_CP024742.1"/>
</dbReference>
<feature type="binding site" evidence="7">
    <location>
        <position position="85"/>
    </location>
    <ligand>
        <name>Mg(2+)</name>
        <dbReference type="ChEBI" id="CHEBI:18420"/>
        <label>1</label>
        <note>catalytic</note>
    </ligand>
</feature>
<evidence type="ECO:0000256" key="7">
    <source>
        <dbReference type="PIRSR" id="PIRSR600760-2"/>
    </source>
</evidence>
<proteinExistence type="inferred from homology"/>
<dbReference type="EC" id="3.1.3.25" evidence="8"/>
<dbReference type="AlphaFoldDB" id="A0AAP8NNE4"/>
<sequence>MRHSLEMTTAIQAAKSAGAFLKKHFYEQKKVDEASQNDIKLELDKLSQKLITEEILSVFPNHAVLGEEGYTGDRNSECEWIVDPIDGTVNYFYTIPWFCVSIALRRRGEVVLGVIYDPMMDECWHVEKGGIPYMNDHPMHCSRRERMAEAVVFVGHGKTDGSKEKGIERFARIAWQVRKVRNNGSAALALAYIACGRFDAYVESVISIWDVAAGVLLVEAAGGKVVLEPKEDNPEQFAIAAWNGRIPIMEALGE</sequence>
<dbReference type="PRINTS" id="PR01959">
    <property type="entry name" value="SBIMPHPHTASE"/>
</dbReference>
<feature type="binding site" evidence="7">
    <location>
        <position position="67"/>
    </location>
    <ligand>
        <name>Mg(2+)</name>
        <dbReference type="ChEBI" id="CHEBI:18420"/>
        <label>1</label>
        <note>catalytic</note>
    </ligand>
</feature>
<comment type="caution">
    <text evidence="9">The sequence shown here is derived from an EMBL/GenBank/DDBJ whole genome shotgun (WGS) entry which is preliminary data.</text>
</comment>
<dbReference type="Gene3D" id="3.40.190.80">
    <property type="match status" value="1"/>
</dbReference>
<dbReference type="PROSITE" id="PS00629">
    <property type="entry name" value="IMP_1"/>
    <property type="match status" value="1"/>
</dbReference>
<feature type="binding site" evidence="7">
    <location>
        <position position="83"/>
    </location>
    <ligand>
        <name>Mg(2+)</name>
        <dbReference type="ChEBI" id="CHEBI:18420"/>
        <label>1</label>
        <note>catalytic</note>
    </ligand>
</feature>
<evidence type="ECO:0000256" key="2">
    <source>
        <dbReference type="ARBA" id="ARBA00001946"/>
    </source>
</evidence>
<gene>
    <name evidence="9" type="ORF">CXU09_03205</name>
</gene>
<dbReference type="EMBL" id="PJKN01000001">
    <property type="protein sequence ID" value="PNC58145.1"/>
    <property type="molecule type" value="Genomic_DNA"/>
</dbReference>
<comment type="cofactor">
    <cofactor evidence="2 7 8">
        <name>Mg(2+)</name>
        <dbReference type="ChEBI" id="CHEBI:18420"/>
    </cofactor>
</comment>
<evidence type="ECO:0000256" key="6">
    <source>
        <dbReference type="ARBA" id="ARBA00022842"/>
    </source>
</evidence>
<dbReference type="InterPro" id="IPR020550">
    <property type="entry name" value="Inositol_monophosphatase_CS"/>
</dbReference>
<keyword evidence="6 7" id="KW-0460">Magnesium</keyword>
<dbReference type="SUPFAM" id="SSF56655">
    <property type="entry name" value="Carbohydrate phosphatase"/>
    <property type="match status" value="1"/>
</dbReference>
<evidence type="ECO:0000256" key="1">
    <source>
        <dbReference type="ARBA" id="ARBA00001033"/>
    </source>
</evidence>
<feature type="binding site" evidence="7">
    <location>
        <position position="86"/>
    </location>
    <ligand>
        <name>Mg(2+)</name>
        <dbReference type="ChEBI" id="CHEBI:18420"/>
        <label>1</label>
        <note>catalytic</note>
    </ligand>
</feature>
<evidence type="ECO:0000313" key="9">
    <source>
        <dbReference type="EMBL" id="PNC58145.1"/>
    </source>
</evidence>
<keyword evidence="4 7" id="KW-0479">Metal-binding</keyword>
<feature type="binding site" evidence="7">
    <location>
        <position position="210"/>
    </location>
    <ligand>
        <name>Mg(2+)</name>
        <dbReference type="ChEBI" id="CHEBI:18420"/>
        <label>1</label>
        <note>catalytic</note>
    </ligand>
</feature>
<dbReference type="GO" id="GO:0046854">
    <property type="term" value="P:phosphatidylinositol phosphate biosynthetic process"/>
    <property type="evidence" value="ECO:0007669"/>
    <property type="project" value="InterPro"/>
</dbReference>
<comment type="similarity">
    <text evidence="3 8">Belongs to the inositol monophosphatase superfamily.</text>
</comment>
<dbReference type="PRINTS" id="PR00377">
    <property type="entry name" value="IMPHPHTASES"/>
</dbReference>
<protein>
    <recommendedName>
        <fullName evidence="8">Inositol-1-monophosphatase</fullName>
        <ecNumber evidence="8">3.1.3.25</ecNumber>
    </recommendedName>
</protein>
<organism evidence="9 10">
    <name type="scientific">Akkermansia muciniphila</name>
    <dbReference type="NCBI Taxonomy" id="239935"/>
    <lineage>
        <taxon>Bacteria</taxon>
        <taxon>Pseudomonadati</taxon>
        <taxon>Verrucomicrobiota</taxon>
        <taxon>Verrucomicrobiia</taxon>
        <taxon>Verrucomicrobiales</taxon>
        <taxon>Akkermansiaceae</taxon>
        <taxon>Akkermansia</taxon>
    </lineage>
</organism>
<name>A0AAP8NNE4_9BACT</name>
<dbReference type="PROSITE" id="PS00630">
    <property type="entry name" value="IMP_2"/>
    <property type="match status" value="1"/>
</dbReference>
<dbReference type="GO" id="GO:0046872">
    <property type="term" value="F:metal ion binding"/>
    <property type="evidence" value="ECO:0007669"/>
    <property type="project" value="UniProtKB-KW"/>
</dbReference>
<evidence type="ECO:0000256" key="3">
    <source>
        <dbReference type="ARBA" id="ARBA00009759"/>
    </source>
</evidence>
<evidence type="ECO:0000256" key="8">
    <source>
        <dbReference type="RuleBase" id="RU364068"/>
    </source>
</evidence>
<dbReference type="Proteomes" id="UP000235914">
    <property type="component" value="Unassembled WGS sequence"/>
</dbReference>
<evidence type="ECO:0000256" key="5">
    <source>
        <dbReference type="ARBA" id="ARBA00022801"/>
    </source>
</evidence>
<dbReference type="Gene3D" id="3.30.540.10">
    <property type="entry name" value="Fructose-1,6-Bisphosphatase, subunit A, domain 1"/>
    <property type="match status" value="1"/>
</dbReference>
<comment type="catalytic activity">
    <reaction evidence="1 8">
        <text>a myo-inositol phosphate + H2O = myo-inositol + phosphate</text>
        <dbReference type="Rhea" id="RHEA:24056"/>
        <dbReference type="ChEBI" id="CHEBI:15377"/>
        <dbReference type="ChEBI" id="CHEBI:17268"/>
        <dbReference type="ChEBI" id="CHEBI:43474"/>
        <dbReference type="ChEBI" id="CHEBI:84139"/>
        <dbReference type="EC" id="3.1.3.25"/>
    </reaction>
</comment>
<dbReference type="InterPro" id="IPR020583">
    <property type="entry name" value="Inositol_monoP_metal-BS"/>
</dbReference>
<dbReference type="InterPro" id="IPR000760">
    <property type="entry name" value="Inositol_monophosphatase-like"/>
</dbReference>
<dbReference type="InterPro" id="IPR022337">
    <property type="entry name" value="Inositol_monophosphatase_SuhB"/>
</dbReference>
<accession>A0AAP8NNE4</accession>
<dbReference type="Pfam" id="PF00459">
    <property type="entry name" value="Inositol_P"/>
    <property type="match status" value="1"/>
</dbReference>